<reference evidence="6 7" key="1">
    <citation type="submission" date="2023-07" db="EMBL/GenBank/DDBJ databases">
        <title>Genomic Encyclopedia of Type Strains, Phase IV (KMG-IV): sequencing the most valuable type-strain genomes for metagenomic binning, comparative biology and taxonomic classification.</title>
        <authorList>
            <person name="Goeker M."/>
        </authorList>
    </citation>
    <scope>NUCLEOTIDE SEQUENCE [LARGE SCALE GENOMIC DNA]</scope>
    <source>
        <strain evidence="6 7">DSM 19619</strain>
    </source>
</reference>
<evidence type="ECO:0000256" key="2">
    <source>
        <dbReference type="ARBA" id="ARBA00022692"/>
    </source>
</evidence>
<dbReference type="EMBL" id="JAUSVX010000002">
    <property type="protein sequence ID" value="MDQ0468772.1"/>
    <property type="molecule type" value="Genomic_DNA"/>
</dbReference>
<feature type="transmembrane region" description="Helical" evidence="5">
    <location>
        <begin position="171"/>
        <end position="197"/>
    </location>
</feature>
<comment type="caution">
    <text evidence="6">The sequence shown here is derived from an EMBL/GenBank/DDBJ whole genome shotgun (WGS) entry which is preliminary data.</text>
</comment>
<dbReference type="HAMAP" id="MF_00902">
    <property type="entry name" value="TatC"/>
    <property type="match status" value="1"/>
</dbReference>
<comment type="function">
    <text evidence="5">Part of the twin-arginine translocation (Tat) system that transports large folded proteins containing a characteristic twin-arginine motif in their signal peptide across membranes. Together with TatB, TatC is part of a receptor directly interacting with Tat signal peptides.</text>
</comment>
<name>A0ABU0J3D2_9HYPH</name>
<keyword evidence="5" id="KW-1003">Cell membrane</keyword>
<dbReference type="Pfam" id="PF00902">
    <property type="entry name" value="TatC"/>
    <property type="match status" value="1"/>
</dbReference>
<evidence type="ECO:0000313" key="7">
    <source>
        <dbReference type="Proteomes" id="UP001242480"/>
    </source>
</evidence>
<comment type="subcellular location">
    <subcellularLocation>
        <location evidence="5">Cell membrane</location>
        <topology evidence="5">Multi-pass membrane protein</topology>
    </subcellularLocation>
    <subcellularLocation>
        <location evidence="1">Membrane</location>
        <topology evidence="1">Multi-pass membrane protein</topology>
    </subcellularLocation>
</comment>
<dbReference type="PANTHER" id="PTHR30371:SF0">
    <property type="entry name" value="SEC-INDEPENDENT PROTEIN TRANSLOCASE PROTEIN TATC, CHLOROPLASTIC-RELATED"/>
    <property type="match status" value="1"/>
</dbReference>
<sequence length="265" mass="29548">MTQEDIDATKAPLLEHLIELRSRLIKSMIAFVVLFICCFFVAKPIYNILLWPFEWAASQAGVPDVRLIYTAPLEYFFTQIKVAMFGAAFIGFPVVATQIYMFVAPGLYRHERDAFLPYLIATPIFFLIGALMVFFFAMPMVMKFSLAMQQAGGDGRAAIQLLPKVEDYLSLIMTLIFAFGITFQLPVVLTLLGRIGIIDSAFLQAKRRYAIVIVFIIAALLTPPDVVSQLSLAVPGLLLYELSIYSVRLVEKRRAAAEAQATSAT</sequence>
<dbReference type="NCBIfam" id="TIGR00945">
    <property type="entry name" value="tatC"/>
    <property type="match status" value="1"/>
</dbReference>
<protein>
    <recommendedName>
        <fullName evidence="5">Sec-independent protein translocase protein TatC</fullName>
    </recommendedName>
</protein>
<organism evidence="6 7">
    <name type="scientific">Labrys wisconsinensis</name>
    <dbReference type="NCBI Taxonomy" id="425677"/>
    <lineage>
        <taxon>Bacteria</taxon>
        <taxon>Pseudomonadati</taxon>
        <taxon>Pseudomonadota</taxon>
        <taxon>Alphaproteobacteria</taxon>
        <taxon>Hyphomicrobiales</taxon>
        <taxon>Xanthobacteraceae</taxon>
        <taxon>Labrys</taxon>
    </lineage>
</organism>
<evidence type="ECO:0000256" key="4">
    <source>
        <dbReference type="ARBA" id="ARBA00023136"/>
    </source>
</evidence>
<keyword evidence="5" id="KW-0653">Protein transport</keyword>
<feature type="transmembrane region" description="Helical" evidence="5">
    <location>
        <begin position="82"/>
        <end position="103"/>
    </location>
</feature>
<dbReference type="PANTHER" id="PTHR30371">
    <property type="entry name" value="SEC-INDEPENDENT PROTEIN TRANSLOCASE PROTEIN TATC"/>
    <property type="match status" value="1"/>
</dbReference>
<dbReference type="PRINTS" id="PR01840">
    <property type="entry name" value="TATCFAMILY"/>
</dbReference>
<comment type="similarity">
    <text evidence="5">Belongs to the TatC family.</text>
</comment>
<proteinExistence type="inferred from homology"/>
<gene>
    <name evidence="5" type="primary">tatC</name>
    <name evidence="6" type="ORF">QO011_001772</name>
</gene>
<evidence type="ECO:0000256" key="5">
    <source>
        <dbReference type="HAMAP-Rule" id="MF_00902"/>
    </source>
</evidence>
<evidence type="ECO:0000256" key="3">
    <source>
        <dbReference type="ARBA" id="ARBA00022989"/>
    </source>
</evidence>
<accession>A0ABU0J3D2</accession>
<keyword evidence="2 5" id="KW-0812">Transmembrane</keyword>
<keyword evidence="7" id="KW-1185">Reference proteome</keyword>
<evidence type="ECO:0000313" key="6">
    <source>
        <dbReference type="EMBL" id="MDQ0468772.1"/>
    </source>
</evidence>
<dbReference type="RefSeq" id="WP_307270426.1">
    <property type="nucleotide sequence ID" value="NZ_JAUSVX010000002.1"/>
</dbReference>
<dbReference type="InterPro" id="IPR019820">
    <property type="entry name" value="Sec-indep_translocase_CS"/>
</dbReference>
<dbReference type="InterPro" id="IPR002033">
    <property type="entry name" value="TatC"/>
</dbReference>
<dbReference type="PROSITE" id="PS01218">
    <property type="entry name" value="TATC"/>
    <property type="match status" value="1"/>
</dbReference>
<evidence type="ECO:0000256" key="1">
    <source>
        <dbReference type="ARBA" id="ARBA00004141"/>
    </source>
</evidence>
<keyword evidence="3 5" id="KW-1133">Transmembrane helix</keyword>
<keyword evidence="5" id="KW-0811">Translocation</keyword>
<keyword evidence="5" id="KW-0813">Transport</keyword>
<feature type="transmembrane region" description="Helical" evidence="5">
    <location>
        <begin position="209"/>
        <end position="226"/>
    </location>
</feature>
<feature type="transmembrane region" description="Helical" evidence="5">
    <location>
        <begin position="115"/>
        <end position="138"/>
    </location>
</feature>
<feature type="transmembrane region" description="Helical" evidence="5">
    <location>
        <begin position="28"/>
        <end position="46"/>
    </location>
</feature>
<comment type="caution">
    <text evidence="5">Lacks conserved residue(s) required for the propagation of feature annotation.</text>
</comment>
<comment type="subunit">
    <text evidence="5">The Tat system comprises two distinct complexes: a TatABC complex, containing multiple copies of TatA, TatB and TatC subunits, and a separate TatA complex, containing only TatA subunits. Substrates initially bind to the TatABC complex, which probably triggers association of the separate TatA complex to form the active translocon.</text>
</comment>
<dbReference type="Proteomes" id="UP001242480">
    <property type="component" value="Unassembled WGS sequence"/>
</dbReference>
<keyword evidence="4 5" id="KW-0472">Membrane</keyword>